<reference evidence="5" key="2">
    <citation type="journal article" date="2021" name="PeerJ">
        <title>Extensive microbial diversity within the chicken gut microbiome revealed by metagenomics and culture.</title>
        <authorList>
            <person name="Gilroy R."/>
            <person name="Ravi A."/>
            <person name="Getino M."/>
            <person name="Pursley I."/>
            <person name="Horton D.L."/>
            <person name="Alikhan N.F."/>
            <person name="Baker D."/>
            <person name="Gharbi K."/>
            <person name="Hall N."/>
            <person name="Watson M."/>
            <person name="Adriaenssens E.M."/>
            <person name="Foster-Nyarko E."/>
            <person name="Jarju S."/>
            <person name="Secka A."/>
            <person name="Antonio M."/>
            <person name="Oren A."/>
            <person name="Chaudhuri R.R."/>
            <person name="La Ragione R."/>
            <person name="Hildebrand F."/>
            <person name="Pallen M.J."/>
        </authorList>
    </citation>
    <scope>NUCLEOTIDE SEQUENCE</scope>
    <source>
        <strain evidence="5">B2-16538</strain>
    </source>
</reference>
<dbReference type="PANTHER" id="PTHR10458">
    <property type="entry name" value="PEPTIDE DEFORMYLASE"/>
    <property type="match status" value="1"/>
</dbReference>
<comment type="caution">
    <text evidence="5">The sequence shown here is derived from an EMBL/GenBank/DDBJ whole genome shotgun (WGS) entry which is preliminary data.</text>
</comment>
<evidence type="ECO:0000256" key="3">
    <source>
        <dbReference type="ARBA" id="ARBA00022801"/>
    </source>
</evidence>
<evidence type="ECO:0000313" key="5">
    <source>
        <dbReference type="EMBL" id="MBO8486451.1"/>
    </source>
</evidence>
<evidence type="ECO:0000256" key="2">
    <source>
        <dbReference type="ARBA" id="ARBA00022723"/>
    </source>
</evidence>
<name>A0A9D9J4T6_9BACT</name>
<feature type="active site" evidence="4">
    <location>
        <position position="142"/>
    </location>
</feature>
<dbReference type="SUPFAM" id="SSF56420">
    <property type="entry name" value="Peptide deformylase"/>
    <property type="match status" value="1"/>
</dbReference>
<feature type="binding site" evidence="4">
    <location>
        <position position="99"/>
    </location>
    <ligand>
        <name>Fe cation</name>
        <dbReference type="ChEBI" id="CHEBI:24875"/>
    </ligand>
</feature>
<reference evidence="5" key="1">
    <citation type="submission" date="2020-10" db="EMBL/GenBank/DDBJ databases">
        <authorList>
            <person name="Gilroy R."/>
        </authorList>
    </citation>
    <scope>NUCLEOTIDE SEQUENCE</scope>
    <source>
        <strain evidence="5">B2-16538</strain>
    </source>
</reference>
<sequence length="183" mass="20574">MVLPIYLYGTGVLREEAAEADLSGREYLSSLVNDMKETLAAADGCGLAAPQVGVSLRVIIVDGDVVSETYDYLKGFRRTMINPVVVEESRETKEYSEGCLSVPGIYADVRRPAKIKVEYYDENLEKHVEEFDKFACRMIQHELDHLDGHLFVDKVAPIRKKIISKKLQGIAKGRVSTRYKTKS</sequence>
<dbReference type="PIRSF" id="PIRSF004749">
    <property type="entry name" value="Pep_def"/>
    <property type="match status" value="1"/>
</dbReference>
<dbReference type="AlphaFoldDB" id="A0A9D9J4T6"/>
<dbReference type="PRINTS" id="PR01576">
    <property type="entry name" value="PDEFORMYLASE"/>
</dbReference>
<comment type="function">
    <text evidence="4">Removes the formyl group from the N-terminal Met of newly synthesized proteins. Requires at least a dipeptide for an efficient rate of reaction. N-terminal L-methionine is a prerequisite for activity but the enzyme has broad specificity at other positions.</text>
</comment>
<keyword evidence="3 4" id="KW-0378">Hydrolase</keyword>
<dbReference type="GO" id="GO:0042586">
    <property type="term" value="F:peptide deformylase activity"/>
    <property type="evidence" value="ECO:0007669"/>
    <property type="project" value="UniProtKB-UniRule"/>
</dbReference>
<dbReference type="HAMAP" id="MF_00163">
    <property type="entry name" value="Pep_deformylase"/>
    <property type="match status" value="1"/>
</dbReference>
<dbReference type="CDD" id="cd00487">
    <property type="entry name" value="Pep_deformylase"/>
    <property type="match status" value="1"/>
</dbReference>
<keyword evidence="4" id="KW-0408">Iron</keyword>
<dbReference type="Pfam" id="PF01327">
    <property type="entry name" value="Pep_deformylase"/>
    <property type="match status" value="1"/>
</dbReference>
<keyword evidence="2 4" id="KW-0479">Metal-binding</keyword>
<dbReference type="EMBL" id="JADILX010000129">
    <property type="protein sequence ID" value="MBO8486451.1"/>
    <property type="molecule type" value="Genomic_DNA"/>
</dbReference>
<organism evidence="5 6">
    <name type="scientific">Candidatus Cryptobacteroides excrementavium</name>
    <dbReference type="NCBI Taxonomy" id="2840759"/>
    <lineage>
        <taxon>Bacteria</taxon>
        <taxon>Pseudomonadati</taxon>
        <taxon>Bacteroidota</taxon>
        <taxon>Bacteroidia</taxon>
        <taxon>Bacteroidales</taxon>
        <taxon>Candidatus Cryptobacteroides</taxon>
    </lineage>
</organism>
<comment type="similarity">
    <text evidence="1 4">Belongs to the polypeptide deformylase family.</text>
</comment>
<dbReference type="GO" id="GO:0046872">
    <property type="term" value="F:metal ion binding"/>
    <property type="evidence" value="ECO:0007669"/>
    <property type="project" value="UniProtKB-KW"/>
</dbReference>
<dbReference type="Proteomes" id="UP000823750">
    <property type="component" value="Unassembled WGS sequence"/>
</dbReference>
<comment type="catalytic activity">
    <reaction evidence="4">
        <text>N-terminal N-formyl-L-methionyl-[peptide] + H2O = N-terminal L-methionyl-[peptide] + formate</text>
        <dbReference type="Rhea" id="RHEA:24420"/>
        <dbReference type="Rhea" id="RHEA-COMP:10639"/>
        <dbReference type="Rhea" id="RHEA-COMP:10640"/>
        <dbReference type="ChEBI" id="CHEBI:15377"/>
        <dbReference type="ChEBI" id="CHEBI:15740"/>
        <dbReference type="ChEBI" id="CHEBI:49298"/>
        <dbReference type="ChEBI" id="CHEBI:64731"/>
        <dbReference type="EC" id="3.5.1.88"/>
    </reaction>
</comment>
<keyword evidence="4" id="KW-0648">Protein biosynthesis</keyword>
<dbReference type="EC" id="3.5.1.88" evidence="4"/>
<evidence type="ECO:0000313" key="6">
    <source>
        <dbReference type="Proteomes" id="UP000823750"/>
    </source>
</evidence>
<feature type="binding site" evidence="4">
    <location>
        <position position="141"/>
    </location>
    <ligand>
        <name>Fe cation</name>
        <dbReference type="ChEBI" id="CHEBI:24875"/>
    </ligand>
</feature>
<dbReference type="NCBIfam" id="NF001159">
    <property type="entry name" value="PRK00150.1-3"/>
    <property type="match status" value="1"/>
</dbReference>
<dbReference type="NCBIfam" id="TIGR00079">
    <property type="entry name" value="pept_deformyl"/>
    <property type="match status" value="1"/>
</dbReference>
<dbReference type="InterPro" id="IPR036821">
    <property type="entry name" value="Peptide_deformylase_sf"/>
</dbReference>
<comment type="cofactor">
    <cofactor evidence="4">
        <name>Fe(2+)</name>
        <dbReference type="ChEBI" id="CHEBI:29033"/>
    </cofactor>
    <text evidence="4">Binds 1 Fe(2+) ion.</text>
</comment>
<feature type="binding site" evidence="4">
    <location>
        <position position="145"/>
    </location>
    <ligand>
        <name>Fe cation</name>
        <dbReference type="ChEBI" id="CHEBI:24875"/>
    </ligand>
</feature>
<protein>
    <recommendedName>
        <fullName evidence="4">Peptide deformylase</fullName>
        <shortName evidence="4">PDF</shortName>
        <ecNumber evidence="4">3.5.1.88</ecNumber>
    </recommendedName>
    <alternativeName>
        <fullName evidence="4">Polypeptide deformylase</fullName>
    </alternativeName>
</protein>
<evidence type="ECO:0000256" key="1">
    <source>
        <dbReference type="ARBA" id="ARBA00010759"/>
    </source>
</evidence>
<dbReference type="PANTHER" id="PTHR10458:SF22">
    <property type="entry name" value="PEPTIDE DEFORMYLASE"/>
    <property type="match status" value="1"/>
</dbReference>
<gene>
    <name evidence="4 5" type="primary">def</name>
    <name evidence="5" type="ORF">IAB78_08525</name>
</gene>
<dbReference type="GO" id="GO:0006412">
    <property type="term" value="P:translation"/>
    <property type="evidence" value="ECO:0007669"/>
    <property type="project" value="UniProtKB-UniRule"/>
</dbReference>
<dbReference type="Gene3D" id="3.90.45.10">
    <property type="entry name" value="Peptide deformylase"/>
    <property type="match status" value="1"/>
</dbReference>
<dbReference type="InterPro" id="IPR023635">
    <property type="entry name" value="Peptide_deformylase"/>
</dbReference>
<proteinExistence type="inferred from homology"/>
<evidence type="ECO:0000256" key="4">
    <source>
        <dbReference type="HAMAP-Rule" id="MF_00163"/>
    </source>
</evidence>
<accession>A0A9D9J4T6</accession>